<dbReference type="InterPro" id="IPR036736">
    <property type="entry name" value="ACP-like_sf"/>
</dbReference>
<dbReference type="SUPFAM" id="SSF47336">
    <property type="entry name" value="ACP-like"/>
    <property type="match status" value="1"/>
</dbReference>
<dbReference type="EMBL" id="MJAO01000010">
    <property type="protein sequence ID" value="OKB66489.1"/>
    <property type="molecule type" value="Genomic_DNA"/>
</dbReference>
<name>A0A1Q4P026_SERMA</name>
<reference evidence="1 2" key="1">
    <citation type="submission" date="2016-09" db="EMBL/GenBank/DDBJ databases">
        <title>Serratia marcescens MSU-97 and epiphytic antimycotic-producing bacteria.</title>
        <authorList>
            <person name="Matilla M.A."/>
        </authorList>
    </citation>
    <scope>NUCLEOTIDE SEQUENCE [LARGE SCALE GENOMIC DNA]</scope>
    <source>
        <strain evidence="1 2">MSU-97</strain>
    </source>
</reference>
<dbReference type="Proteomes" id="UP000185770">
    <property type="component" value="Unassembled WGS sequence"/>
</dbReference>
<dbReference type="OrthoDB" id="9803943at2"/>
<evidence type="ECO:0000313" key="1">
    <source>
        <dbReference type="EMBL" id="OKB66489.1"/>
    </source>
</evidence>
<gene>
    <name evidence="1" type="ORF">BHU62_11455</name>
</gene>
<proteinExistence type="predicted"/>
<protein>
    <recommendedName>
        <fullName evidence="3">Acyl carrier protein</fullName>
    </recommendedName>
</protein>
<organism evidence="1 2">
    <name type="scientific">Serratia marcescens</name>
    <dbReference type="NCBI Taxonomy" id="615"/>
    <lineage>
        <taxon>Bacteria</taxon>
        <taxon>Pseudomonadati</taxon>
        <taxon>Pseudomonadota</taxon>
        <taxon>Gammaproteobacteria</taxon>
        <taxon>Enterobacterales</taxon>
        <taxon>Yersiniaceae</taxon>
        <taxon>Serratia</taxon>
    </lineage>
</organism>
<sequence length="94" mass="10548">MNKNEIITNIKEKIIFEDLELSEWGHELSDIKDDTLLLSEEGLALDSVDVLDIFVGIQKEYGIDLGTITKELMEKHCQSPLTLAELVIDKCGVS</sequence>
<evidence type="ECO:0000313" key="2">
    <source>
        <dbReference type="Proteomes" id="UP000185770"/>
    </source>
</evidence>
<evidence type="ECO:0008006" key="3">
    <source>
        <dbReference type="Google" id="ProtNLM"/>
    </source>
</evidence>
<dbReference type="RefSeq" id="WP_073532159.1">
    <property type="nucleotide sequence ID" value="NZ_MJAO01000010.1"/>
</dbReference>
<comment type="caution">
    <text evidence="1">The sequence shown here is derived from an EMBL/GenBank/DDBJ whole genome shotgun (WGS) entry which is preliminary data.</text>
</comment>
<dbReference type="AlphaFoldDB" id="A0A1Q4P026"/>
<dbReference type="Gene3D" id="1.10.1200.10">
    <property type="entry name" value="ACP-like"/>
    <property type="match status" value="1"/>
</dbReference>
<accession>A0A1Q4P026</accession>